<dbReference type="Proteomes" id="UP000824890">
    <property type="component" value="Unassembled WGS sequence"/>
</dbReference>
<protein>
    <submittedName>
        <fullName evidence="1">Uncharacterized protein</fullName>
    </submittedName>
</protein>
<name>A0ABQ7YIX5_BRANA</name>
<gene>
    <name evidence="1" type="ORF">HID58_075197</name>
</gene>
<sequence length="157" mass="17995">EEMFNPINPFGIRNGVDPSLKRKAWMEEANGNTSMFTKQENGESNICKDDGFQDIMHRGWSGMGQAQLIRVPMAHRINAYNIFLNGNDSIGTNQRKRSRDYKLNKAFISSAISLEEKNAIKDELHQALWSGDRNTSYFHEITKAKRIRNTISSVRDD</sequence>
<proteinExistence type="predicted"/>
<organism evidence="1 2">
    <name type="scientific">Brassica napus</name>
    <name type="common">Rape</name>
    <dbReference type="NCBI Taxonomy" id="3708"/>
    <lineage>
        <taxon>Eukaryota</taxon>
        <taxon>Viridiplantae</taxon>
        <taxon>Streptophyta</taxon>
        <taxon>Embryophyta</taxon>
        <taxon>Tracheophyta</taxon>
        <taxon>Spermatophyta</taxon>
        <taxon>Magnoliopsida</taxon>
        <taxon>eudicotyledons</taxon>
        <taxon>Gunneridae</taxon>
        <taxon>Pentapetalae</taxon>
        <taxon>rosids</taxon>
        <taxon>malvids</taxon>
        <taxon>Brassicales</taxon>
        <taxon>Brassicaceae</taxon>
        <taxon>Brassiceae</taxon>
        <taxon>Brassica</taxon>
    </lineage>
</organism>
<keyword evidence="2" id="KW-1185">Reference proteome</keyword>
<feature type="non-terminal residue" evidence="1">
    <location>
        <position position="1"/>
    </location>
</feature>
<accession>A0ABQ7YIX5</accession>
<comment type="caution">
    <text evidence="1">The sequence shown here is derived from an EMBL/GenBank/DDBJ whole genome shotgun (WGS) entry which is preliminary data.</text>
</comment>
<evidence type="ECO:0000313" key="2">
    <source>
        <dbReference type="Proteomes" id="UP000824890"/>
    </source>
</evidence>
<dbReference type="EMBL" id="JAGKQM010000017">
    <property type="protein sequence ID" value="KAH0868175.1"/>
    <property type="molecule type" value="Genomic_DNA"/>
</dbReference>
<evidence type="ECO:0000313" key="1">
    <source>
        <dbReference type="EMBL" id="KAH0868175.1"/>
    </source>
</evidence>
<reference evidence="1 2" key="1">
    <citation type="submission" date="2021-05" db="EMBL/GenBank/DDBJ databases">
        <title>Genome Assembly of Synthetic Allotetraploid Brassica napus Reveals Homoeologous Exchanges between Subgenomes.</title>
        <authorList>
            <person name="Davis J.T."/>
        </authorList>
    </citation>
    <scope>NUCLEOTIDE SEQUENCE [LARGE SCALE GENOMIC DNA]</scope>
    <source>
        <strain evidence="2">cv. Da-Ae</strain>
        <tissue evidence="1">Seedling</tissue>
    </source>
</reference>